<proteinExistence type="predicted"/>
<evidence type="ECO:0000313" key="2">
    <source>
        <dbReference type="Proteomes" id="UP000613177"/>
    </source>
</evidence>
<keyword evidence="2" id="KW-1185">Reference proteome</keyword>
<name>A0A8H7SJ27_9FUNG</name>
<accession>A0A8H7SJ27</accession>
<reference evidence="1" key="1">
    <citation type="submission" date="2021-01" db="EMBL/GenBank/DDBJ databases">
        <title>Metabolic potential, ecology and presence of endohyphal bacteria is reflected in genomic diversity of Mucoromycotina.</title>
        <authorList>
            <person name="Muszewska A."/>
            <person name="Okrasinska A."/>
            <person name="Steczkiewicz K."/>
            <person name="Drgas O."/>
            <person name="Orlowska M."/>
            <person name="Perlinska-Lenart U."/>
            <person name="Aleksandrzak-Piekarczyk T."/>
            <person name="Szatraj K."/>
            <person name="Zielenkiewicz U."/>
            <person name="Pilsyk S."/>
            <person name="Malc E."/>
            <person name="Mieczkowski P."/>
            <person name="Kruszewska J.S."/>
            <person name="Biernat P."/>
            <person name="Pawlowska J."/>
        </authorList>
    </citation>
    <scope>NUCLEOTIDE SEQUENCE</scope>
    <source>
        <strain evidence="1">WA0000018081</strain>
    </source>
</reference>
<dbReference type="Proteomes" id="UP000613177">
    <property type="component" value="Unassembled WGS sequence"/>
</dbReference>
<gene>
    <name evidence="1" type="ORF">INT48_000420</name>
</gene>
<comment type="caution">
    <text evidence="1">The sequence shown here is derived from an EMBL/GenBank/DDBJ whole genome shotgun (WGS) entry which is preliminary data.</text>
</comment>
<protein>
    <submittedName>
        <fullName evidence="1">Uncharacterized protein</fullName>
    </submittedName>
</protein>
<dbReference type="AlphaFoldDB" id="A0A8H7SJ27"/>
<evidence type="ECO:0000313" key="1">
    <source>
        <dbReference type="EMBL" id="KAG2230192.1"/>
    </source>
</evidence>
<dbReference type="EMBL" id="JAEPRE010000217">
    <property type="protein sequence ID" value="KAG2230192.1"/>
    <property type="molecule type" value="Genomic_DNA"/>
</dbReference>
<organism evidence="1 2">
    <name type="scientific">Thamnidium elegans</name>
    <dbReference type="NCBI Taxonomy" id="101142"/>
    <lineage>
        <taxon>Eukaryota</taxon>
        <taxon>Fungi</taxon>
        <taxon>Fungi incertae sedis</taxon>
        <taxon>Mucoromycota</taxon>
        <taxon>Mucoromycotina</taxon>
        <taxon>Mucoromycetes</taxon>
        <taxon>Mucorales</taxon>
        <taxon>Mucorineae</taxon>
        <taxon>Mucoraceae</taxon>
        <taxon>Thamnidium</taxon>
    </lineage>
</organism>
<sequence length="153" mass="17143">MTWKSLRRGKTCSASTKWENKLNELEHGDSSKSVYGRKIDLIFSGTVVNDSNQKEIVELGVVEIKPASAIENLGHIVACFTDDFCVPVVNFSGLFGNIFRVNPFEDITVACKVSKENIFLPVGADDIELFIFGDSSDQLLSYWIIGWTIFERL</sequence>